<comment type="caution">
    <text evidence="2">The sequence shown here is derived from an EMBL/GenBank/DDBJ whole genome shotgun (WGS) entry which is preliminary data.</text>
</comment>
<gene>
    <name evidence="2" type="ORF">FHS94_002184</name>
</gene>
<keyword evidence="1" id="KW-0812">Transmembrane</keyword>
<keyword evidence="3" id="KW-1185">Reference proteome</keyword>
<dbReference type="AlphaFoldDB" id="A0A7W9BDS5"/>
<name>A0A7W9BDS5_9SPHN</name>
<evidence type="ECO:0000313" key="2">
    <source>
        <dbReference type="EMBL" id="MBB5715338.1"/>
    </source>
</evidence>
<keyword evidence="1" id="KW-1133">Transmembrane helix</keyword>
<dbReference type="RefSeq" id="WP_184057574.1">
    <property type="nucleotide sequence ID" value="NZ_JACIJK010000006.1"/>
</dbReference>
<feature type="transmembrane region" description="Helical" evidence="1">
    <location>
        <begin position="24"/>
        <end position="44"/>
    </location>
</feature>
<sequence>MLLLLSPVLVTLIGRRLVDFHRKWPPRVVVLMAAAIPTFVAAVATQGLALFLSPLIALYGLLAGGFTYAVVRPR</sequence>
<reference evidence="2 3" key="1">
    <citation type="submission" date="2020-08" db="EMBL/GenBank/DDBJ databases">
        <title>Genomic Encyclopedia of Type Strains, Phase IV (KMG-IV): sequencing the most valuable type-strain genomes for metagenomic binning, comparative biology and taxonomic classification.</title>
        <authorList>
            <person name="Goeker M."/>
        </authorList>
    </citation>
    <scope>NUCLEOTIDE SEQUENCE [LARGE SCALE GENOMIC DNA]</scope>
    <source>
        <strain evidence="2 3">DSM 100044</strain>
    </source>
</reference>
<keyword evidence="1" id="KW-0472">Membrane</keyword>
<dbReference type="EMBL" id="JACIJK010000006">
    <property type="protein sequence ID" value="MBB5715338.1"/>
    <property type="molecule type" value="Genomic_DNA"/>
</dbReference>
<protein>
    <submittedName>
        <fullName evidence="2">Uncharacterized protein</fullName>
    </submittedName>
</protein>
<feature type="transmembrane region" description="Helical" evidence="1">
    <location>
        <begin position="51"/>
        <end position="71"/>
    </location>
</feature>
<organism evidence="2 3">
    <name type="scientific">Sphingomonas aerophila</name>
    <dbReference type="NCBI Taxonomy" id="1344948"/>
    <lineage>
        <taxon>Bacteria</taxon>
        <taxon>Pseudomonadati</taxon>
        <taxon>Pseudomonadota</taxon>
        <taxon>Alphaproteobacteria</taxon>
        <taxon>Sphingomonadales</taxon>
        <taxon>Sphingomonadaceae</taxon>
        <taxon>Sphingomonas</taxon>
    </lineage>
</organism>
<evidence type="ECO:0000256" key="1">
    <source>
        <dbReference type="SAM" id="Phobius"/>
    </source>
</evidence>
<proteinExistence type="predicted"/>
<evidence type="ECO:0000313" key="3">
    <source>
        <dbReference type="Proteomes" id="UP000546200"/>
    </source>
</evidence>
<dbReference type="Proteomes" id="UP000546200">
    <property type="component" value="Unassembled WGS sequence"/>
</dbReference>
<accession>A0A7W9BDS5</accession>